<keyword evidence="4" id="KW-0843">Virulence</keyword>
<dbReference type="InterPro" id="IPR028994">
    <property type="entry name" value="Integrin_alpha_N"/>
</dbReference>
<accession>A0ABW5DQN9</accession>
<evidence type="ECO:0000313" key="7">
    <source>
        <dbReference type="Proteomes" id="UP001597295"/>
    </source>
</evidence>
<evidence type="ECO:0000256" key="4">
    <source>
        <dbReference type="ARBA" id="ARBA00023026"/>
    </source>
</evidence>
<dbReference type="InterPro" id="IPR013517">
    <property type="entry name" value="FG-GAP"/>
</dbReference>
<dbReference type="Proteomes" id="UP001597295">
    <property type="component" value="Unassembled WGS sequence"/>
</dbReference>
<comment type="subcellular location">
    <subcellularLocation>
        <location evidence="1">Secreted</location>
    </subcellularLocation>
</comment>
<protein>
    <submittedName>
        <fullName evidence="6">FG-GAP-like repeat-containing protein</fullName>
    </submittedName>
</protein>
<evidence type="ECO:0000313" key="6">
    <source>
        <dbReference type="EMBL" id="MFD2263437.1"/>
    </source>
</evidence>
<dbReference type="RefSeq" id="WP_379876527.1">
    <property type="nucleotide sequence ID" value="NZ_JBHUIP010000011.1"/>
</dbReference>
<sequence length="974" mass="104370">MVLPSKLNVGQSGSASYSLPISVVPGTSGMEPKLELTYDSQSGNGLLGVGWGISGLSAITRCPRTRAQDGVNGGVSYDAGDRFCLDGQRLNLISGMYGEDNSEYRTEREEFSKIVATAIVNVQLPPPAAPINWPYIGPISFKVQTKAGVTMEFGTTADSAVQTANGSFRVWALSKVTDAKGNYFTISYEKSADNSEYRPSKILYTGNAGAGLAPSAAVVFDYEPDTRPDVVPMYQAGSLVKITKRMTAIRVLDTVVGDPPAGSLVRKYRFSYEVSPSTKRSRLTSIKLCTAKGGQEICLPETNFTWSDWRKKATVIANVVGDETFSYPSRWSEAWGSASPSDNSEGEGGYTTTATRQRNLVDMDGDGKADILGFICGGAYWSKAQPDNASSALRFAMPVQVVNQFGDCAVGGNWNDDNVTPRSFADTDNDGVVDVLGIGTTAVYDARSTVNGWSVFRQVRSGFGATNGFPTQDETPRHFVDLNGDGILDLAAFGRLGIYVTLGNGDGTFSGGSYWSNDFGSQTSGTYSSDYTKPRFFADLDGDGLPEAIGIAATGVFAAKNTGAGFGTRIKRIDAYGIDTGFQNQSTHPRSFIDMNGDGLADFVAFSSSGLVVFLSKGDLTFAPGAVWLTGFAKDNGFSNENTHPRRFADMNGDGLPDLVTTTARGIYLALSNGTSLQNLGQVLDYFSIDPAAGGYNNQTRWPTALADVNGDGYPDIVGFNEIQTRVSTNNAGNILPDLMTSAISGTGQRWVVTYKTLSQVGAPYVKSALRLQDAMNIQAPISVVAELKALDGLAANATVLSRASYRYETLRANTQGRSLLGFEKTVSRDENTKIEQVTTLHQQFPLTGMIAKVERFYVPTVGSAGVRLGETANTYAEVSLNSGASTYVKLTKTVEKSWELTPAGTQGVQLPTVTTTYVNDTWGNATQVKVVIDQDNDGTPEFVKTTVNVYEPANTSLWRLGRLTRTTITNTTP</sequence>
<evidence type="ECO:0000256" key="2">
    <source>
        <dbReference type="ARBA" id="ARBA00022525"/>
    </source>
</evidence>
<keyword evidence="3" id="KW-0732">Signal</keyword>
<dbReference type="EMBL" id="JBHUIP010000011">
    <property type="protein sequence ID" value="MFD2263437.1"/>
    <property type="molecule type" value="Genomic_DNA"/>
</dbReference>
<feature type="region of interest" description="Disordered" evidence="5">
    <location>
        <begin position="332"/>
        <end position="354"/>
    </location>
</feature>
<keyword evidence="2" id="KW-0964">Secreted</keyword>
<dbReference type="SUPFAM" id="SSF69318">
    <property type="entry name" value="Integrin alpha N-terminal domain"/>
    <property type="match status" value="1"/>
</dbReference>
<reference evidence="7" key="1">
    <citation type="journal article" date="2019" name="Int. J. Syst. Evol. Microbiol.">
        <title>The Global Catalogue of Microorganisms (GCM) 10K type strain sequencing project: providing services to taxonomists for standard genome sequencing and annotation.</title>
        <authorList>
            <consortium name="The Broad Institute Genomics Platform"/>
            <consortium name="The Broad Institute Genome Sequencing Center for Infectious Disease"/>
            <person name="Wu L."/>
            <person name="Ma J."/>
        </authorList>
    </citation>
    <scope>NUCLEOTIDE SEQUENCE [LARGE SCALE GENOMIC DNA]</scope>
    <source>
        <strain evidence="7">CGMCC 1.19062</strain>
    </source>
</reference>
<proteinExistence type="predicted"/>
<dbReference type="Pfam" id="PF03534">
    <property type="entry name" value="SpvB"/>
    <property type="match status" value="1"/>
</dbReference>
<dbReference type="Pfam" id="PF13517">
    <property type="entry name" value="FG-GAP_3"/>
    <property type="match status" value="2"/>
</dbReference>
<keyword evidence="7" id="KW-1185">Reference proteome</keyword>
<dbReference type="InterPro" id="IPR003284">
    <property type="entry name" value="Sal_SpvB"/>
</dbReference>
<comment type="caution">
    <text evidence="6">The sequence shown here is derived from an EMBL/GenBank/DDBJ whole genome shotgun (WGS) entry which is preliminary data.</text>
</comment>
<name>A0ABW5DQN9_9PROT</name>
<organism evidence="6 7">
    <name type="scientific">Lacibacterium aquatile</name>
    <dbReference type="NCBI Taxonomy" id="1168082"/>
    <lineage>
        <taxon>Bacteria</taxon>
        <taxon>Pseudomonadati</taxon>
        <taxon>Pseudomonadota</taxon>
        <taxon>Alphaproteobacteria</taxon>
        <taxon>Rhodospirillales</taxon>
        <taxon>Rhodospirillaceae</taxon>
    </lineage>
</organism>
<evidence type="ECO:0000256" key="3">
    <source>
        <dbReference type="ARBA" id="ARBA00022729"/>
    </source>
</evidence>
<gene>
    <name evidence="6" type="ORF">ACFSM5_11100</name>
</gene>
<evidence type="ECO:0000256" key="5">
    <source>
        <dbReference type="SAM" id="MobiDB-lite"/>
    </source>
</evidence>
<evidence type="ECO:0000256" key="1">
    <source>
        <dbReference type="ARBA" id="ARBA00004613"/>
    </source>
</evidence>